<reference evidence="2" key="1">
    <citation type="submission" date="2020-02" db="EMBL/GenBank/DDBJ databases">
        <authorList>
            <person name="Meier V. D."/>
        </authorList>
    </citation>
    <scope>NUCLEOTIDE SEQUENCE</scope>
    <source>
        <strain evidence="2">AVDCRST_MAG03</strain>
    </source>
</reference>
<sequence length="51" mass="5475">MIGIVRFGGGLRGRRRAPISEDNCPASAPIKGNQSGLYHVPEGSYYDVTNP</sequence>
<feature type="region of interest" description="Disordered" evidence="1">
    <location>
        <begin position="15"/>
        <end position="35"/>
    </location>
</feature>
<dbReference type="EMBL" id="CADCUT010000119">
    <property type="protein sequence ID" value="CAA9411732.1"/>
    <property type="molecule type" value="Genomic_DNA"/>
</dbReference>
<evidence type="ECO:0000256" key="1">
    <source>
        <dbReference type="SAM" id="MobiDB-lite"/>
    </source>
</evidence>
<accession>A0A6J4PBJ9</accession>
<proteinExistence type="predicted"/>
<gene>
    <name evidence="2" type="ORF">AVDCRST_MAG03-1916</name>
</gene>
<organism evidence="2">
    <name type="scientific">uncultured Rubrobacteraceae bacterium</name>
    <dbReference type="NCBI Taxonomy" id="349277"/>
    <lineage>
        <taxon>Bacteria</taxon>
        <taxon>Bacillati</taxon>
        <taxon>Actinomycetota</taxon>
        <taxon>Rubrobacteria</taxon>
        <taxon>Rubrobacterales</taxon>
        <taxon>Rubrobacteraceae</taxon>
        <taxon>environmental samples</taxon>
    </lineage>
</organism>
<name>A0A6J4PBJ9_9ACTN</name>
<protein>
    <submittedName>
        <fullName evidence="2">Uncharacterized protein</fullName>
    </submittedName>
</protein>
<evidence type="ECO:0000313" key="2">
    <source>
        <dbReference type="EMBL" id="CAA9411732.1"/>
    </source>
</evidence>
<feature type="non-terminal residue" evidence="2">
    <location>
        <position position="51"/>
    </location>
</feature>
<dbReference type="AlphaFoldDB" id="A0A6J4PBJ9"/>